<comment type="similarity">
    <text evidence="1 12">Belongs to the protein kinase superfamily. AGC Ser/Thr protein kinase family. cGMP subfamily.</text>
</comment>
<dbReference type="CDD" id="cd00038">
    <property type="entry name" value="CAP_ED"/>
    <property type="match status" value="2"/>
</dbReference>
<feature type="region of interest" description="Disordered" evidence="17">
    <location>
        <begin position="101"/>
        <end position="125"/>
    </location>
</feature>
<gene>
    <name evidence="21" type="primary">PRKG1</name>
    <name evidence="21" type="ORF">DERF_012541</name>
</gene>
<dbReference type="Gene3D" id="1.20.5.490">
    <property type="entry name" value="Single helix bin"/>
    <property type="match status" value="1"/>
</dbReference>
<evidence type="ECO:0000256" key="1">
    <source>
        <dbReference type="ARBA" id="ARBA00006352"/>
    </source>
</evidence>
<dbReference type="EC" id="2.7.11.12" evidence="2 12"/>
<dbReference type="InterPro" id="IPR018488">
    <property type="entry name" value="cNMP-bd_CS"/>
</dbReference>
<evidence type="ECO:0000256" key="6">
    <source>
        <dbReference type="ARBA" id="ARBA00022741"/>
    </source>
</evidence>
<dbReference type="PROSITE" id="PS51285">
    <property type="entry name" value="AGC_KINASE_CTER"/>
    <property type="match status" value="1"/>
</dbReference>
<organism evidence="21 22">
    <name type="scientific">Dermatophagoides farinae</name>
    <name type="common">American house dust mite</name>
    <dbReference type="NCBI Taxonomy" id="6954"/>
    <lineage>
        <taxon>Eukaryota</taxon>
        <taxon>Metazoa</taxon>
        <taxon>Ecdysozoa</taxon>
        <taxon>Arthropoda</taxon>
        <taxon>Chelicerata</taxon>
        <taxon>Arachnida</taxon>
        <taxon>Acari</taxon>
        <taxon>Acariformes</taxon>
        <taxon>Sarcoptiformes</taxon>
        <taxon>Astigmata</taxon>
        <taxon>Psoroptidia</taxon>
        <taxon>Analgoidea</taxon>
        <taxon>Pyroglyphidae</taxon>
        <taxon>Dermatophagoidinae</taxon>
        <taxon>Dermatophagoides</taxon>
    </lineage>
</organism>
<dbReference type="PANTHER" id="PTHR24353:SF111">
    <property type="match status" value="1"/>
</dbReference>
<dbReference type="SMART" id="SM00133">
    <property type="entry name" value="S_TK_X"/>
    <property type="match status" value="1"/>
</dbReference>
<dbReference type="PROSITE" id="PS00108">
    <property type="entry name" value="PROTEIN_KINASE_ST"/>
    <property type="match status" value="1"/>
</dbReference>
<evidence type="ECO:0000256" key="7">
    <source>
        <dbReference type="ARBA" id="ARBA00022777"/>
    </source>
</evidence>
<comment type="catalytic activity">
    <reaction evidence="11">
        <text>L-seryl-[protein] + ATP = O-phospho-L-seryl-[protein] + ADP + H(+)</text>
        <dbReference type="Rhea" id="RHEA:17989"/>
        <dbReference type="Rhea" id="RHEA-COMP:9863"/>
        <dbReference type="Rhea" id="RHEA-COMP:11604"/>
        <dbReference type="ChEBI" id="CHEBI:15378"/>
        <dbReference type="ChEBI" id="CHEBI:29999"/>
        <dbReference type="ChEBI" id="CHEBI:30616"/>
        <dbReference type="ChEBI" id="CHEBI:83421"/>
        <dbReference type="ChEBI" id="CHEBI:456216"/>
        <dbReference type="EC" id="2.7.11.12"/>
    </reaction>
</comment>
<dbReference type="InterPro" id="IPR008271">
    <property type="entry name" value="Ser/Thr_kinase_AS"/>
</dbReference>
<dbReference type="InterPro" id="IPR000961">
    <property type="entry name" value="AGC-kinase_C"/>
</dbReference>
<evidence type="ECO:0000256" key="13">
    <source>
        <dbReference type="PIRSR" id="PIRSR000559-1"/>
    </source>
</evidence>
<dbReference type="Gene3D" id="3.30.200.20">
    <property type="entry name" value="Phosphorylase Kinase, domain 1"/>
    <property type="match status" value="1"/>
</dbReference>
<evidence type="ECO:0000256" key="10">
    <source>
        <dbReference type="ARBA" id="ARBA00047298"/>
    </source>
</evidence>
<feature type="region of interest" description="Disordered" evidence="17">
    <location>
        <begin position="19"/>
        <end position="38"/>
    </location>
</feature>
<keyword evidence="6 12" id="KW-0547">Nucleotide-binding</keyword>
<evidence type="ECO:0000256" key="15">
    <source>
        <dbReference type="PROSITE-ProRule" id="PRU10141"/>
    </source>
</evidence>
<feature type="coiled-coil region" evidence="16">
    <location>
        <begin position="45"/>
        <end position="79"/>
    </location>
</feature>
<evidence type="ECO:0000256" key="8">
    <source>
        <dbReference type="ARBA" id="ARBA00022840"/>
    </source>
</evidence>
<dbReference type="PROSITE" id="PS50011">
    <property type="entry name" value="PROTEIN_KINASE_DOM"/>
    <property type="match status" value="1"/>
</dbReference>
<dbReference type="CDD" id="cd12083">
    <property type="entry name" value="DD_cGKI"/>
    <property type="match status" value="1"/>
</dbReference>
<evidence type="ECO:0000256" key="2">
    <source>
        <dbReference type="ARBA" id="ARBA00012428"/>
    </source>
</evidence>
<dbReference type="GO" id="GO:0004692">
    <property type="term" value="F:cGMP-dependent protein kinase activity"/>
    <property type="evidence" value="ECO:0007669"/>
    <property type="project" value="UniProtKB-EC"/>
</dbReference>
<keyword evidence="16" id="KW-0175">Coiled coil</keyword>
<accession>A0A922HPR8</accession>
<feature type="domain" description="Protein kinase" evidence="18">
    <location>
        <begin position="452"/>
        <end position="703"/>
    </location>
</feature>
<reference evidence="21" key="1">
    <citation type="submission" date="2013-05" db="EMBL/GenBank/DDBJ databases">
        <authorList>
            <person name="Yim A.K.Y."/>
            <person name="Chan T.F."/>
            <person name="Ji K.M."/>
            <person name="Liu X.Y."/>
            <person name="Zhou J.W."/>
            <person name="Li R.Q."/>
            <person name="Yang K.Y."/>
            <person name="Li J."/>
            <person name="Li M."/>
            <person name="Law P.T.W."/>
            <person name="Wu Y.L."/>
            <person name="Cai Z.L."/>
            <person name="Qin H."/>
            <person name="Bao Y."/>
            <person name="Leung R.K.K."/>
            <person name="Ng P.K.S."/>
            <person name="Zou J."/>
            <person name="Zhong X.J."/>
            <person name="Ran P.X."/>
            <person name="Zhong N.S."/>
            <person name="Liu Z.G."/>
            <person name="Tsui S.K.W."/>
        </authorList>
    </citation>
    <scope>NUCLEOTIDE SEQUENCE</scope>
    <source>
        <strain evidence="21">Derf</strain>
        <tissue evidence="21">Whole organism</tissue>
    </source>
</reference>
<keyword evidence="22" id="KW-1185">Reference proteome</keyword>
<feature type="domain" description="Cyclic nucleotide-binding" evidence="19">
    <location>
        <begin position="315"/>
        <end position="436"/>
    </location>
</feature>
<protein>
    <recommendedName>
        <fullName evidence="2 12">cGMP-dependent protein kinase</fullName>
        <ecNumber evidence="2 12">2.7.11.12</ecNumber>
    </recommendedName>
</protein>
<feature type="compositionally biased region" description="Acidic residues" evidence="17">
    <location>
        <begin position="744"/>
        <end position="755"/>
    </location>
</feature>
<dbReference type="SUPFAM" id="SSF51206">
    <property type="entry name" value="cAMP-binding domain-like"/>
    <property type="match status" value="2"/>
</dbReference>
<evidence type="ECO:0000259" key="18">
    <source>
        <dbReference type="PROSITE" id="PS50011"/>
    </source>
</evidence>
<evidence type="ECO:0000259" key="19">
    <source>
        <dbReference type="PROSITE" id="PS50042"/>
    </source>
</evidence>
<dbReference type="GO" id="GO:0030553">
    <property type="term" value="F:cGMP binding"/>
    <property type="evidence" value="ECO:0007669"/>
    <property type="project" value="UniProtKB-KW"/>
</dbReference>
<dbReference type="EMBL" id="ASGP02000006">
    <property type="protein sequence ID" value="KAH9501717.1"/>
    <property type="molecule type" value="Genomic_DNA"/>
</dbReference>
<keyword evidence="9 12" id="KW-0142">cGMP-binding</keyword>
<feature type="compositionally biased region" description="Low complexity" evidence="17">
    <location>
        <begin position="26"/>
        <end position="35"/>
    </location>
</feature>
<dbReference type="InterPro" id="IPR002374">
    <property type="entry name" value="cGMP_dep_kinase"/>
</dbReference>
<dbReference type="PROSITE" id="PS00888">
    <property type="entry name" value="CNMP_BINDING_1"/>
    <property type="match status" value="1"/>
</dbReference>
<keyword evidence="7 12" id="KW-0418">Kinase</keyword>
<comment type="caution">
    <text evidence="21">The sequence shown here is derived from an EMBL/GenBank/DDBJ whole genome shotgun (WGS) entry which is preliminary data.</text>
</comment>
<dbReference type="PIRSF" id="PIRSF000559">
    <property type="entry name" value="cGMP-dep_kinase"/>
    <property type="match status" value="1"/>
</dbReference>
<keyword evidence="3 12" id="KW-0723">Serine/threonine-protein kinase</keyword>
<evidence type="ECO:0000256" key="17">
    <source>
        <dbReference type="SAM" id="MobiDB-lite"/>
    </source>
</evidence>
<dbReference type="Gene3D" id="1.10.510.10">
    <property type="entry name" value="Transferase(Phosphotransferase) domain 1"/>
    <property type="match status" value="1"/>
</dbReference>
<dbReference type="CDD" id="cd05572">
    <property type="entry name" value="STKc_cGK"/>
    <property type="match status" value="1"/>
</dbReference>
<dbReference type="Pfam" id="PF00027">
    <property type="entry name" value="cNMP_binding"/>
    <property type="match status" value="2"/>
</dbReference>
<dbReference type="AlphaFoldDB" id="A0A922HPR8"/>
<dbReference type="Gene3D" id="2.60.120.10">
    <property type="entry name" value="Jelly Rolls"/>
    <property type="match status" value="2"/>
</dbReference>
<dbReference type="InterPro" id="IPR000719">
    <property type="entry name" value="Prot_kinase_dom"/>
</dbReference>
<dbReference type="PROSITE" id="PS00889">
    <property type="entry name" value="CNMP_BINDING_2"/>
    <property type="match status" value="2"/>
</dbReference>
<evidence type="ECO:0000256" key="9">
    <source>
        <dbReference type="ARBA" id="ARBA00022992"/>
    </source>
</evidence>
<dbReference type="FunFam" id="1.10.510.10:FF:000210">
    <property type="entry name" value="Non-specific serine/threonine protein kinase"/>
    <property type="match status" value="1"/>
</dbReference>
<dbReference type="Pfam" id="PF00069">
    <property type="entry name" value="Pkinase"/>
    <property type="match status" value="1"/>
</dbReference>
<evidence type="ECO:0000256" key="4">
    <source>
        <dbReference type="ARBA" id="ARBA00022535"/>
    </source>
</evidence>
<dbReference type="FunFam" id="2.60.120.10:FF:000035">
    <property type="entry name" value="cGMP-dependent protein kinase"/>
    <property type="match status" value="1"/>
</dbReference>
<dbReference type="PRINTS" id="PR00104">
    <property type="entry name" value="CGMPKINASE"/>
</dbReference>
<feature type="region of interest" description="Disordered" evidence="17">
    <location>
        <begin position="732"/>
        <end position="755"/>
    </location>
</feature>
<proteinExistence type="inferred from homology"/>
<dbReference type="PROSITE" id="PS50042">
    <property type="entry name" value="CNMP_BINDING_3"/>
    <property type="match status" value="2"/>
</dbReference>
<sequence>MSSLMTSTNTSAIMMMDEDEQPHNAQQPQQQQQCQSIAKSQPLTIESLQNQIQLLHKQLQEKDDLINDLRSQVDKYKSVLSMYDGYLSPAGTGPMSTFSPIPGSSSTSLSSSSATMTSPLSTGSLHHQLHHSIDPLMMMTTTRFGMQKPRKNRLMGISAEPESSLTYDELLKTKFTNYPKTETSKKLIKAAISDNDFMKNLEQFQIDEITDCMYPVEYAKDLYIIKEGDIGSAVYIIEEGTLEVTKGGRFLSKMGPQKMFGELAILYNCTRTATVKAITDCKLWAIERQCFRTIMMRSGLLKQKEYIEFLKTVPSFSKLSDEIVLKIANVLDEITYKKVNVTINDRNNTVLSSPSRDQNMNLTTSTTMALEKFIRTLTRGEFFGERALQGEETRSANIIAESPTVTCLVIDRASFNQLISGLNEIKTKRYDQDISERKILNERFAHLKLDDLKFEVTLGVGGFGRVELVSLSENRSTSFALKIMKKAQIVETRQQQHILNEKRIMLESNCNFIVKLYKTFKDNKYLYMLMEACLGGELWTILRDKGNFDEKTARFYAGCAIEAFDYLHTRNIIYRDLKPENMLLDPFGYAKLTDFGFAKRLLPPGPEYVAPEIILNRGHDHSADYWSLGVLMYELLTGTPPFCGTDPMRTYNMILKGIDSIDFPRSISREGVELIKKLCRDNPAERLGYQKRGIDDIKNHDWFKNFDFEQLKSRQMKPPFVPIIKSACDSTNFDTYPPNRDPDPPDDFTGWDDEF</sequence>
<dbReference type="InterPro" id="IPR011009">
    <property type="entry name" value="Kinase-like_dom_sf"/>
</dbReference>
<evidence type="ECO:0000256" key="12">
    <source>
        <dbReference type="PIRNR" id="PIRNR000559"/>
    </source>
</evidence>
<dbReference type="SMART" id="SM00220">
    <property type="entry name" value="S_TKc"/>
    <property type="match status" value="1"/>
</dbReference>
<keyword evidence="5 12" id="KW-0808">Transferase</keyword>
<feature type="binding site" evidence="14">
    <location>
        <begin position="458"/>
        <end position="466"/>
    </location>
    <ligand>
        <name>ATP</name>
        <dbReference type="ChEBI" id="CHEBI:30616"/>
    </ligand>
</feature>
<dbReference type="FunFam" id="3.30.200.20:FF:000005">
    <property type="entry name" value="cAMP-dependent protein kinase catalytic subunit"/>
    <property type="match status" value="1"/>
</dbReference>
<feature type="domain" description="AGC-kinase C-terminal" evidence="20">
    <location>
        <begin position="704"/>
        <end position="755"/>
    </location>
</feature>
<evidence type="ECO:0000256" key="5">
    <source>
        <dbReference type="ARBA" id="ARBA00022679"/>
    </source>
</evidence>
<dbReference type="InterPro" id="IPR018490">
    <property type="entry name" value="cNMP-bd_dom_sf"/>
</dbReference>
<dbReference type="SMART" id="SM00100">
    <property type="entry name" value="cNMP"/>
    <property type="match status" value="2"/>
</dbReference>
<feature type="active site" description="Proton acceptor" evidence="13">
    <location>
        <position position="576"/>
    </location>
</feature>
<evidence type="ECO:0000256" key="14">
    <source>
        <dbReference type="PIRSR" id="PIRSR000559-2"/>
    </source>
</evidence>
<dbReference type="InterPro" id="IPR035014">
    <property type="entry name" value="STKc_cGK"/>
</dbReference>
<evidence type="ECO:0000256" key="3">
    <source>
        <dbReference type="ARBA" id="ARBA00022527"/>
    </source>
</evidence>
<dbReference type="InterPro" id="IPR000595">
    <property type="entry name" value="cNMP-bd_dom"/>
</dbReference>
<dbReference type="InterPro" id="IPR014710">
    <property type="entry name" value="RmlC-like_jellyroll"/>
</dbReference>
<feature type="domain" description="Cyclic nucleotide-binding" evidence="19">
    <location>
        <begin position="197"/>
        <end position="312"/>
    </location>
</feature>
<keyword evidence="8 12" id="KW-0067">ATP-binding</keyword>
<name>A0A922HPR8_DERFA</name>
<feature type="binding site" evidence="14 15">
    <location>
        <position position="482"/>
    </location>
    <ligand>
        <name>ATP</name>
        <dbReference type="ChEBI" id="CHEBI:30616"/>
    </ligand>
</feature>
<dbReference type="SUPFAM" id="SSF56112">
    <property type="entry name" value="Protein kinase-like (PK-like)"/>
    <property type="match status" value="1"/>
</dbReference>
<dbReference type="PROSITE" id="PS00107">
    <property type="entry name" value="PROTEIN_KINASE_ATP"/>
    <property type="match status" value="1"/>
</dbReference>
<evidence type="ECO:0000256" key="11">
    <source>
        <dbReference type="ARBA" id="ARBA00047462"/>
    </source>
</evidence>
<evidence type="ECO:0000313" key="21">
    <source>
        <dbReference type="EMBL" id="KAH9501717.1"/>
    </source>
</evidence>
<reference evidence="21" key="2">
    <citation type="journal article" date="2022" name="Res Sq">
        <title>Comparative Genomics Reveals Insights into the Divergent Evolution of Astigmatic Mites and Household Pest Adaptations.</title>
        <authorList>
            <person name="Xiong Q."/>
            <person name="Wan A.T.-Y."/>
            <person name="Liu X.-Y."/>
            <person name="Fung C.S.-H."/>
            <person name="Xiao X."/>
            <person name="Malainual N."/>
            <person name="Hou J."/>
            <person name="Wang L."/>
            <person name="Wang M."/>
            <person name="Yang K."/>
            <person name="Cui Y."/>
            <person name="Leung E."/>
            <person name="Nong W."/>
            <person name="Shin S.-K."/>
            <person name="Au S."/>
            <person name="Jeong K.Y."/>
            <person name="Chew F.T."/>
            <person name="Hui J."/>
            <person name="Leung T.F."/>
            <person name="Tungtrongchitr A."/>
            <person name="Zhong N."/>
            <person name="Liu Z."/>
            <person name="Tsui S."/>
        </authorList>
    </citation>
    <scope>NUCLEOTIDE SEQUENCE</scope>
    <source>
        <strain evidence="21">Derf</strain>
        <tissue evidence="21">Whole organism</tissue>
    </source>
</reference>
<feature type="compositionally biased region" description="Low complexity" evidence="17">
    <location>
        <begin position="101"/>
        <end position="122"/>
    </location>
</feature>
<dbReference type="InterPro" id="IPR017441">
    <property type="entry name" value="Protein_kinase_ATP_BS"/>
</dbReference>
<evidence type="ECO:0000256" key="16">
    <source>
        <dbReference type="SAM" id="Coils"/>
    </source>
</evidence>
<evidence type="ECO:0000313" key="22">
    <source>
        <dbReference type="Proteomes" id="UP000790347"/>
    </source>
</evidence>
<keyword evidence="4 12" id="KW-0140">cGMP</keyword>
<evidence type="ECO:0000259" key="20">
    <source>
        <dbReference type="PROSITE" id="PS51285"/>
    </source>
</evidence>
<dbReference type="GO" id="GO:0005524">
    <property type="term" value="F:ATP binding"/>
    <property type="evidence" value="ECO:0007669"/>
    <property type="project" value="UniProtKB-UniRule"/>
</dbReference>
<dbReference type="PANTHER" id="PTHR24353">
    <property type="entry name" value="CYCLIC NUCLEOTIDE-DEPENDENT PROTEIN KINASE"/>
    <property type="match status" value="1"/>
</dbReference>
<comment type="catalytic activity">
    <reaction evidence="10 12">
        <text>L-threonyl-[protein] + ATP = O-phospho-L-threonyl-[protein] + ADP + H(+)</text>
        <dbReference type="Rhea" id="RHEA:46608"/>
        <dbReference type="Rhea" id="RHEA-COMP:11060"/>
        <dbReference type="Rhea" id="RHEA-COMP:11605"/>
        <dbReference type="ChEBI" id="CHEBI:15378"/>
        <dbReference type="ChEBI" id="CHEBI:30013"/>
        <dbReference type="ChEBI" id="CHEBI:30616"/>
        <dbReference type="ChEBI" id="CHEBI:61977"/>
        <dbReference type="ChEBI" id="CHEBI:456216"/>
        <dbReference type="EC" id="2.7.11.12"/>
    </reaction>
</comment>
<dbReference type="Proteomes" id="UP000790347">
    <property type="component" value="Unassembled WGS sequence"/>
</dbReference>